<dbReference type="Proteomes" id="UP000323506">
    <property type="component" value="Chromosome D07"/>
</dbReference>
<reference evidence="2 3" key="1">
    <citation type="submission" date="2019-06" db="EMBL/GenBank/DDBJ databases">
        <title>WGS assembly of Gossypium darwinii.</title>
        <authorList>
            <person name="Chen Z.J."/>
            <person name="Sreedasyam A."/>
            <person name="Ando A."/>
            <person name="Song Q."/>
            <person name="De L."/>
            <person name="Hulse-Kemp A."/>
            <person name="Ding M."/>
            <person name="Ye W."/>
            <person name="Kirkbride R."/>
            <person name="Jenkins J."/>
            <person name="Plott C."/>
            <person name="Lovell J."/>
            <person name="Lin Y.-M."/>
            <person name="Vaughn R."/>
            <person name="Liu B."/>
            <person name="Li W."/>
            <person name="Simpson S."/>
            <person name="Scheffler B."/>
            <person name="Saski C."/>
            <person name="Grover C."/>
            <person name="Hu G."/>
            <person name="Conover J."/>
            <person name="Carlson J."/>
            <person name="Shu S."/>
            <person name="Boston L."/>
            <person name="Williams M."/>
            <person name="Peterson D."/>
            <person name="Mcgee K."/>
            <person name="Jones D."/>
            <person name="Wendel J."/>
            <person name="Stelly D."/>
            <person name="Grimwood J."/>
            <person name="Schmutz J."/>
        </authorList>
    </citation>
    <scope>NUCLEOTIDE SEQUENCE [LARGE SCALE GENOMIC DNA]</scope>
    <source>
        <strain evidence="2">1808015.09</strain>
    </source>
</reference>
<protein>
    <recommendedName>
        <fullName evidence="1">Ycf2 N-terminal domain-containing protein</fullName>
    </recommendedName>
</protein>
<dbReference type="EMBL" id="CM017707">
    <property type="protein sequence ID" value="TYG62084.1"/>
    <property type="molecule type" value="Genomic_DNA"/>
</dbReference>
<evidence type="ECO:0000259" key="1">
    <source>
        <dbReference type="Pfam" id="PF05695"/>
    </source>
</evidence>
<keyword evidence="3" id="KW-1185">Reference proteome</keyword>
<dbReference type="InterPro" id="IPR056777">
    <property type="entry name" value="Ycf2_N"/>
</dbReference>
<evidence type="ECO:0000313" key="2">
    <source>
        <dbReference type="EMBL" id="TYG62084.1"/>
    </source>
</evidence>
<dbReference type="Pfam" id="PF05695">
    <property type="entry name" value="Ycf2"/>
    <property type="match status" value="1"/>
</dbReference>
<organism evidence="2 3">
    <name type="scientific">Gossypium darwinii</name>
    <name type="common">Darwin's cotton</name>
    <name type="synonym">Gossypium barbadense var. darwinii</name>
    <dbReference type="NCBI Taxonomy" id="34276"/>
    <lineage>
        <taxon>Eukaryota</taxon>
        <taxon>Viridiplantae</taxon>
        <taxon>Streptophyta</taxon>
        <taxon>Embryophyta</taxon>
        <taxon>Tracheophyta</taxon>
        <taxon>Spermatophyta</taxon>
        <taxon>Magnoliopsida</taxon>
        <taxon>eudicotyledons</taxon>
        <taxon>Gunneridae</taxon>
        <taxon>Pentapetalae</taxon>
        <taxon>rosids</taxon>
        <taxon>malvids</taxon>
        <taxon>Malvales</taxon>
        <taxon>Malvaceae</taxon>
        <taxon>Malvoideae</taxon>
        <taxon>Gossypium</taxon>
    </lineage>
</organism>
<name>A0A5D2BXN5_GOSDA</name>
<gene>
    <name evidence="2" type="ORF">ES288_D07G199300v1</name>
</gene>
<proteinExistence type="predicted"/>
<feature type="domain" description="Ycf2 N-terminal" evidence="1">
    <location>
        <begin position="9"/>
        <end position="102"/>
    </location>
</feature>
<sequence length="118" mass="14063">MVNFIVESNSSFLQAERTKIELDRFPKCLFGYSSMSRLFTEHEKRMDDHLLPEEIKEFLRNLTRSIRSLFSDRWSKLHMGLNPTERSTRDKKLLKKEQDVCLNIKEIFKPSILNSIKI</sequence>
<evidence type="ECO:0000313" key="3">
    <source>
        <dbReference type="Proteomes" id="UP000323506"/>
    </source>
</evidence>
<accession>A0A5D2BXN5</accession>
<dbReference type="AlphaFoldDB" id="A0A5D2BXN5"/>